<evidence type="ECO:0000259" key="1">
    <source>
        <dbReference type="Pfam" id="PF02931"/>
    </source>
</evidence>
<name>A0A915IU48_ROMCU</name>
<evidence type="ECO:0000313" key="2">
    <source>
        <dbReference type="Proteomes" id="UP000887565"/>
    </source>
</evidence>
<dbReference type="SUPFAM" id="SSF63712">
    <property type="entry name" value="Nicotinic receptor ligand binding domain-like"/>
    <property type="match status" value="1"/>
</dbReference>
<protein>
    <submittedName>
        <fullName evidence="3">Neurotransmitter-gated ion-channel ligand-binding domain-containing protein</fullName>
    </submittedName>
</protein>
<keyword evidence="2" id="KW-1185">Reference proteome</keyword>
<reference evidence="3" key="1">
    <citation type="submission" date="2022-11" db="UniProtKB">
        <authorList>
            <consortium name="WormBaseParasite"/>
        </authorList>
    </citation>
    <scope>IDENTIFICATION</scope>
</reference>
<dbReference type="Gene3D" id="2.70.170.10">
    <property type="entry name" value="Neurotransmitter-gated ion-channel ligand-binding domain"/>
    <property type="match status" value="1"/>
</dbReference>
<dbReference type="Proteomes" id="UP000887565">
    <property type="component" value="Unplaced"/>
</dbReference>
<dbReference type="GO" id="GO:0005230">
    <property type="term" value="F:extracellular ligand-gated monoatomic ion channel activity"/>
    <property type="evidence" value="ECO:0007669"/>
    <property type="project" value="InterPro"/>
</dbReference>
<dbReference type="Pfam" id="PF02931">
    <property type="entry name" value="Neur_chan_LBD"/>
    <property type="match status" value="1"/>
</dbReference>
<dbReference type="AlphaFoldDB" id="A0A915IU48"/>
<evidence type="ECO:0000313" key="3">
    <source>
        <dbReference type="WBParaSite" id="nRc.2.0.1.t17347-RA"/>
    </source>
</evidence>
<proteinExistence type="predicted"/>
<dbReference type="GO" id="GO:0016020">
    <property type="term" value="C:membrane"/>
    <property type="evidence" value="ECO:0007669"/>
    <property type="project" value="InterPro"/>
</dbReference>
<feature type="domain" description="Neurotransmitter-gated ion-channel ligand-binding" evidence="1">
    <location>
        <begin position="15"/>
        <end position="147"/>
    </location>
</feature>
<dbReference type="InterPro" id="IPR006202">
    <property type="entry name" value="Neur_chan_lig-bd"/>
</dbReference>
<organism evidence="2 3">
    <name type="scientific">Romanomermis culicivorax</name>
    <name type="common">Nematode worm</name>
    <dbReference type="NCBI Taxonomy" id="13658"/>
    <lineage>
        <taxon>Eukaryota</taxon>
        <taxon>Metazoa</taxon>
        <taxon>Ecdysozoa</taxon>
        <taxon>Nematoda</taxon>
        <taxon>Enoplea</taxon>
        <taxon>Dorylaimia</taxon>
        <taxon>Mermithida</taxon>
        <taxon>Mermithoidea</taxon>
        <taxon>Mermithidae</taxon>
        <taxon>Romanomermis</taxon>
    </lineage>
</organism>
<accession>A0A915IU48</accession>
<sequence length="148" mass="17123">MMINCESTTNAVKENDIIKTLLTNYGDPSILPDDVRPVDVRIEAFILSNPILLNRGTSGASMVEIDNMWIIQRWLDRRLNFEALNFKKVNITFPYEKMWQIWTPQISTVNDIKFEIRRSPTPNVYASIFSNGTVLLSYRPLVQLPCRT</sequence>
<dbReference type="InterPro" id="IPR036734">
    <property type="entry name" value="Neur_chan_lig-bd_sf"/>
</dbReference>
<dbReference type="WBParaSite" id="nRc.2.0.1.t17347-RA">
    <property type="protein sequence ID" value="nRc.2.0.1.t17347-RA"/>
    <property type="gene ID" value="nRc.2.0.1.g17347"/>
</dbReference>